<sequence length="43" mass="4744">MVVLDLINHGICNLENQIHGSAVTDLTPVRIADAVKYRKSNPQ</sequence>
<dbReference type="AlphaFoldDB" id="A0A1J5Q3J0"/>
<reference evidence="1" key="1">
    <citation type="submission" date="2016-10" db="EMBL/GenBank/DDBJ databases">
        <title>Sequence of Gallionella enrichment culture.</title>
        <authorList>
            <person name="Poehlein A."/>
            <person name="Muehling M."/>
            <person name="Daniel R."/>
        </authorList>
    </citation>
    <scope>NUCLEOTIDE SEQUENCE</scope>
</reference>
<proteinExistence type="predicted"/>
<protein>
    <submittedName>
        <fullName evidence="1">Uncharacterized protein</fullName>
    </submittedName>
</protein>
<comment type="caution">
    <text evidence="1">The sequence shown here is derived from an EMBL/GenBank/DDBJ whole genome shotgun (WGS) entry which is preliminary data.</text>
</comment>
<name>A0A1J5Q3J0_9ZZZZ</name>
<organism evidence="1">
    <name type="scientific">mine drainage metagenome</name>
    <dbReference type="NCBI Taxonomy" id="410659"/>
    <lineage>
        <taxon>unclassified sequences</taxon>
        <taxon>metagenomes</taxon>
        <taxon>ecological metagenomes</taxon>
    </lineage>
</organism>
<evidence type="ECO:0000313" key="1">
    <source>
        <dbReference type="EMBL" id="OIQ70437.1"/>
    </source>
</evidence>
<accession>A0A1J5Q3J0</accession>
<dbReference type="EMBL" id="MLJW01004204">
    <property type="protein sequence ID" value="OIQ70437.1"/>
    <property type="molecule type" value="Genomic_DNA"/>
</dbReference>
<gene>
    <name evidence="1" type="ORF">GALL_479490</name>
</gene>